<evidence type="ECO:0000259" key="10">
    <source>
        <dbReference type="PROSITE" id="PS50011"/>
    </source>
</evidence>
<keyword evidence="12" id="KW-1185">Reference proteome</keyword>
<dbReference type="PANTHER" id="PTHR27005">
    <property type="entry name" value="WALL-ASSOCIATED RECEPTOR KINASE-LIKE 21"/>
    <property type="match status" value="1"/>
</dbReference>
<keyword evidence="5" id="KW-0067">ATP-binding</keyword>
<keyword evidence="11" id="KW-0418">Kinase</keyword>
<evidence type="ECO:0000256" key="5">
    <source>
        <dbReference type="ARBA" id="ARBA00022840"/>
    </source>
</evidence>
<gene>
    <name evidence="11" type="ORF">CJ030_MR5G020718</name>
</gene>
<keyword evidence="1" id="KW-0245">EGF-like domain</keyword>
<keyword evidence="4" id="KW-0547">Nucleotide-binding</keyword>
<comment type="caution">
    <text evidence="11">The sequence shown here is derived from an EMBL/GenBank/DDBJ whole genome shotgun (WGS) entry which is preliminary data.</text>
</comment>
<evidence type="ECO:0000256" key="6">
    <source>
        <dbReference type="ARBA" id="ARBA00023157"/>
    </source>
</evidence>
<evidence type="ECO:0000313" key="11">
    <source>
        <dbReference type="EMBL" id="KAB1212375.1"/>
    </source>
</evidence>
<proteinExistence type="predicted"/>
<comment type="catalytic activity">
    <reaction evidence="7">
        <text>L-seryl-[protein] + ATP = O-phospho-L-seryl-[protein] + ADP + H(+)</text>
        <dbReference type="Rhea" id="RHEA:17989"/>
        <dbReference type="Rhea" id="RHEA-COMP:9863"/>
        <dbReference type="Rhea" id="RHEA-COMP:11604"/>
        <dbReference type="ChEBI" id="CHEBI:15378"/>
        <dbReference type="ChEBI" id="CHEBI:29999"/>
        <dbReference type="ChEBI" id="CHEBI:30616"/>
        <dbReference type="ChEBI" id="CHEBI:83421"/>
        <dbReference type="ChEBI" id="CHEBI:456216"/>
    </reaction>
</comment>
<dbReference type="Gene3D" id="2.10.25.10">
    <property type="entry name" value="Laminin"/>
    <property type="match status" value="1"/>
</dbReference>
<sequence>MGLHRTLMQFIRVGVLLLSGIAAATGEAQVALPNYPDRCEDMEAVPYPFGIGEGCDTMAFLIGYQNSESLPNGLHIYMSKYNQRAQWILRWDWMLPGRDSKTDKFTVQASSYQNRSKVWSFNPCSYALVMKQDLFNFSSVYLESLRENKTGSCESSQTILCGGNNTCCDPDNGYGYRCQCKPGYDVNPYISYGCQDIVECSAPSLNNCTYPARCANTKGNYTCSCPKWHCGNGRKDEKIVAEAVEALAYLHSETSIPIIHRDVKSTNILLDDHRNAKVADFGASRLVPLDQTQLTTLVQGTLGYLDPEYFQTSQLTEKSDVYSFGIVMAKLPTENCLLQILDDQIVKEDNIEELKDVANLAKRCLTIRGEDI</sequence>
<feature type="chain" id="PRO_5025458471" evidence="9">
    <location>
        <begin position="27"/>
        <end position="372"/>
    </location>
</feature>
<keyword evidence="3" id="KW-0677">Repeat</keyword>
<keyword evidence="11" id="KW-0675">Receptor</keyword>
<dbReference type="GO" id="GO:0005886">
    <property type="term" value="C:plasma membrane"/>
    <property type="evidence" value="ECO:0007669"/>
    <property type="project" value="TreeGrafter"/>
</dbReference>
<name>A0A6A1VIF6_9ROSI</name>
<comment type="catalytic activity">
    <reaction evidence="8">
        <text>L-threonyl-[protein] + ATP = O-phospho-L-threonyl-[protein] + ADP + H(+)</text>
        <dbReference type="Rhea" id="RHEA:46608"/>
        <dbReference type="Rhea" id="RHEA-COMP:11060"/>
        <dbReference type="Rhea" id="RHEA-COMP:11605"/>
        <dbReference type="ChEBI" id="CHEBI:15378"/>
        <dbReference type="ChEBI" id="CHEBI:30013"/>
        <dbReference type="ChEBI" id="CHEBI:30616"/>
        <dbReference type="ChEBI" id="CHEBI:61977"/>
        <dbReference type="ChEBI" id="CHEBI:456216"/>
    </reaction>
</comment>
<dbReference type="GO" id="GO:0005524">
    <property type="term" value="F:ATP binding"/>
    <property type="evidence" value="ECO:0007669"/>
    <property type="project" value="UniProtKB-KW"/>
</dbReference>
<feature type="signal peptide" evidence="9">
    <location>
        <begin position="1"/>
        <end position="26"/>
    </location>
</feature>
<dbReference type="PROSITE" id="PS00108">
    <property type="entry name" value="PROTEIN_KINASE_ST"/>
    <property type="match status" value="1"/>
</dbReference>
<dbReference type="Pfam" id="PF00069">
    <property type="entry name" value="Pkinase"/>
    <property type="match status" value="1"/>
</dbReference>
<evidence type="ECO:0000313" key="12">
    <source>
        <dbReference type="Proteomes" id="UP000516437"/>
    </source>
</evidence>
<dbReference type="GO" id="GO:0004674">
    <property type="term" value="F:protein serine/threonine kinase activity"/>
    <property type="evidence" value="ECO:0007669"/>
    <property type="project" value="TreeGrafter"/>
</dbReference>
<dbReference type="SMART" id="SM00220">
    <property type="entry name" value="S_TKc"/>
    <property type="match status" value="1"/>
</dbReference>
<protein>
    <submittedName>
        <fullName evidence="11">Wall-associated receptor kinase 3</fullName>
    </submittedName>
</protein>
<organism evidence="11 12">
    <name type="scientific">Morella rubra</name>
    <name type="common">Chinese bayberry</name>
    <dbReference type="NCBI Taxonomy" id="262757"/>
    <lineage>
        <taxon>Eukaryota</taxon>
        <taxon>Viridiplantae</taxon>
        <taxon>Streptophyta</taxon>
        <taxon>Embryophyta</taxon>
        <taxon>Tracheophyta</taxon>
        <taxon>Spermatophyta</taxon>
        <taxon>Magnoliopsida</taxon>
        <taxon>eudicotyledons</taxon>
        <taxon>Gunneridae</taxon>
        <taxon>Pentapetalae</taxon>
        <taxon>rosids</taxon>
        <taxon>fabids</taxon>
        <taxon>Fagales</taxon>
        <taxon>Myricaceae</taxon>
        <taxon>Morella</taxon>
    </lineage>
</organism>
<dbReference type="SUPFAM" id="SSF56112">
    <property type="entry name" value="Protein kinase-like (PK-like)"/>
    <property type="match status" value="1"/>
</dbReference>
<dbReference type="PROSITE" id="PS50011">
    <property type="entry name" value="PROTEIN_KINASE_DOM"/>
    <property type="match status" value="1"/>
</dbReference>
<dbReference type="CDD" id="cd00054">
    <property type="entry name" value="EGF_CA"/>
    <property type="match status" value="1"/>
</dbReference>
<evidence type="ECO:0000256" key="7">
    <source>
        <dbReference type="ARBA" id="ARBA00047558"/>
    </source>
</evidence>
<dbReference type="EMBL" id="RXIC02000023">
    <property type="protein sequence ID" value="KAB1212375.1"/>
    <property type="molecule type" value="Genomic_DNA"/>
</dbReference>
<feature type="domain" description="Protein kinase" evidence="10">
    <location>
        <begin position="45"/>
        <end position="372"/>
    </location>
</feature>
<dbReference type="Proteomes" id="UP000516437">
    <property type="component" value="Chromosome 5"/>
</dbReference>
<dbReference type="InterPro" id="IPR008271">
    <property type="entry name" value="Ser/Thr_kinase_AS"/>
</dbReference>
<dbReference type="FunFam" id="2.10.25.10:FF:000038">
    <property type="entry name" value="Fibrillin 2"/>
    <property type="match status" value="1"/>
</dbReference>
<evidence type="ECO:0000256" key="2">
    <source>
        <dbReference type="ARBA" id="ARBA00022729"/>
    </source>
</evidence>
<dbReference type="InterPro" id="IPR045274">
    <property type="entry name" value="WAK-like"/>
</dbReference>
<reference evidence="11 12" key="1">
    <citation type="journal article" date="2019" name="Plant Biotechnol. J.">
        <title>The red bayberry genome and genetic basis of sex determination.</title>
        <authorList>
            <person name="Jia H.M."/>
            <person name="Jia H.J."/>
            <person name="Cai Q.L."/>
            <person name="Wang Y."/>
            <person name="Zhao H.B."/>
            <person name="Yang W.F."/>
            <person name="Wang G.Y."/>
            <person name="Li Y.H."/>
            <person name="Zhan D.L."/>
            <person name="Shen Y.T."/>
            <person name="Niu Q.F."/>
            <person name="Chang L."/>
            <person name="Qiu J."/>
            <person name="Zhao L."/>
            <person name="Xie H.B."/>
            <person name="Fu W.Y."/>
            <person name="Jin J."/>
            <person name="Li X.W."/>
            <person name="Jiao Y."/>
            <person name="Zhou C.C."/>
            <person name="Tu T."/>
            <person name="Chai C.Y."/>
            <person name="Gao J.L."/>
            <person name="Fan L.J."/>
            <person name="van de Weg E."/>
            <person name="Wang J.Y."/>
            <person name="Gao Z.S."/>
        </authorList>
    </citation>
    <scope>NUCLEOTIDE SEQUENCE [LARGE SCALE GENOMIC DNA]</scope>
    <source>
        <tissue evidence="11">Leaves</tissue>
    </source>
</reference>
<dbReference type="InterPro" id="IPR000719">
    <property type="entry name" value="Prot_kinase_dom"/>
</dbReference>
<evidence type="ECO:0000256" key="4">
    <source>
        <dbReference type="ARBA" id="ARBA00022741"/>
    </source>
</evidence>
<evidence type="ECO:0000256" key="9">
    <source>
        <dbReference type="SAM" id="SignalP"/>
    </source>
</evidence>
<keyword evidence="6" id="KW-1015">Disulfide bond</keyword>
<dbReference type="PANTHER" id="PTHR27005:SF283">
    <property type="entry name" value="OS02G0633066 PROTEIN"/>
    <property type="match status" value="1"/>
</dbReference>
<dbReference type="GO" id="GO:0007166">
    <property type="term" value="P:cell surface receptor signaling pathway"/>
    <property type="evidence" value="ECO:0007669"/>
    <property type="project" value="InterPro"/>
</dbReference>
<evidence type="ECO:0000256" key="3">
    <source>
        <dbReference type="ARBA" id="ARBA00022737"/>
    </source>
</evidence>
<dbReference type="InterPro" id="IPR011009">
    <property type="entry name" value="Kinase-like_dom_sf"/>
</dbReference>
<keyword evidence="2 9" id="KW-0732">Signal</keyword>
<evidence type="ECO:0000256" key="1">
    <source>
        <dbReference type="ARBA" id="ARBA00022536"/>
    </source>
</evidence>
<dbReference type="OrthoDB" id="4062651at2759"/>
<evidence type="ECO:0000256" key="8">
    <source>
        <dbReference type="ARBA" id="ARBA00047951"/>
    </source>
</evidence>
<dbReference type="AlphaFoldDB" id="A0A6A1VIF6"/>
<keyword evidence="11" id="KW-0808">Transferase</keyword>
<dbReference type="Gene3D" id="1.10.510.10">
    <property type="entry name" value="Transferase(Phosphotransferase) domain 1"/>
    <property type="match status" value="1"/>
</dbReference>
<accession>A0A6A1VIF6</accession>